<evidence type="ECO:0000256" key="3">
    <source>
        <dbReference type="ARBA" id="ARBA00033787"/>
    </source>
</evidence>
<proteinExistence type="inferred from homology"/>
<dbReference type="EMBL" id="SRIB01000002">
    <property type="protein sequence ID" value="TFZ41348.1"/>
    <property type="molecule type" value="Genomic_DNA"/>
</dbReference>
<keyword evidence="6" id="KW-1185">Reference proteome</keyword>
<evidence type="ECO:0000313" key="6">
    <source>
        <dbReference type="Proteomes" id="UP000298381"/>
    </source>
</evidence>
<dbReference type="PANTHER" id="PTHR37165:SF1">
    <property type="entry name" value="TYPE 1 ENCAPSULIN SHELL PROTEIN"/>
    <property type="match status" value="1"/>
</dbReference>
<dbReference type="InterPro" id="IPR007544">
    <property type="entry name" value="ENCAP"/>
</dbReference>
<organism evidence="5 6">
    <name type="scientific">Soehngenia longivitae</name>
    <dbReference type="NCBI Taxonomy" id="2562294"/>
    <lineage>
        <taxon>Bacteria</taxon>
        <taxon>Bacillati</taxon>
        <taxon>Bacillota</taxon>
        <taxon>Tissierellia</taxon>
        <taxon>Tissierellales</taxon>
        <taxon>Tissierellaceae</taxon>
        <taxon>Soehngenia</taxon>
    </lineage>
</organism>
<dbReference type="Gene3D" id="3.30.2320.10">
    <property type="entry name" value="hypothetical protein PF0899 domain"/>
    <property type="match status" value="1"/>
</dbReference>
<name>A0A4Z0D8X4_9FIRM</name>
<reference evidence="5 6" key="1">
    <citation type="submission" date="2019-03" db="EMBL/GenBank/DDBJ databases">
        <title>Draft genome sequence data and analysis of a Fermenting Bacterium, Soehngenia longevitae strain 1933PT, isolated from petroleum reservoir in Azerbaijan.</title>
        <authorList>
            <person name="Grouzdev D.S."/>
            <person name="Bidzhieva S.K."/>
            <person name="Sokolova D.S."/>
            <person name="Tourova T.P."/>
            <person name="Poltaraus A.B."/>
            <person name="Nazina T.N."/>
        </authorList>
    </citation>
    <scope>NUCLEOTIDE SEQUENCE [LARGE SCALE GENOMIC DNA]</scope>
    <source>
        <strain evidence="5 6">1933P</strain>
    </source>
</reference>
<evidence type="ECO:0000256" key="4">
    <source>
        <dbReference type="ARBA" id="ARBA00050023"/>
    </source>
</evidence>
<evidence type="ECO:0000256" key="1">
    <source>
        <dbReference type="ARBA" id="ARBA00033738"/>
    </source>
</evidence>
<evidence type="ECO:0000313" key="5">
    <source>
        <dbReference type="EMBL" id="TFZ41348.1"/>
    </source>
</evidence>
<dbReference type="Proteomes" id="UP000298381">
    <property type="component" value="Unassembled WGS sequence"/>
</dbReference>
<dbReference type="RefSeq" id="WP_135270288.1">
    <property type="nucleotide sequence ID" value="NZ_SRIB01000002.1"/>
</dbReference>
<dbReference type="PIRSF" id="PIRSF019254">
    <property type="entry name" value="CFP29"/>
    <property type="match status" value="1"/>
</dbReference>
<dbReference type="GO" id="GO:0140737">
    <property type="term" value="C:encapsulin nanocompartment"/>
    <property type="evidence" value="ECO:0007669"/>
    <property type="project" value="UniProtKB-SubCell"/>
</dbReference>
<dbReference type="InterPro" id="IPR051429">
    <property type="entry name" value="Encapsulin_nc"/>
</dbReference>
<dbReference type="OrthoDB" id="2922at2"/>
<comment type="caution">
    <text evidence="5">The sequence shown here is derived from an EMBL/GenBank/DDBJ whole genome shotgun (WGS) entry which is preliminary data.</text>
</comment>
<dbReference type="Gene3D" id="3.30.2400.30">
    <property type="match status" value="1"/>
</dbReference>
<comment type="similarity">
    <text evidence="2">Belongs to the encapsulin family. Family 1 subfamily.</text>
</comment>
<evidence type="ECO:0000256" key="2">
    <source>
        <dbReference type="ARBA" id="ARBA00033743"/>
    </source>
</evidence>
<keyword evidence="3" id="KW-1284">Encapsulin nanocompartment</keyword>
<dbReference type="AlphaFoldDB" id="A0A4Z0D8X4"/>
<dbReference type="Pfam" id="PF04454">
    <property type="entry name" value="Linocin_M18"/>
    <property type="match status" value="1"/>
</dbReference>
<protein>
    <recommendedName>
        <fullName evidence="4">Type 1 encapsulin shell protein</fullName>
    </recommendedName>
</protein>
<sequence>MLNRNMAPISDKVWEEIDTRAKEVLGSYLTARRVVRVNGPKGLDFNSLGEGRLKEIKEADAIFYSNYDVKPLTEVRVEFELDRKELDNILRGAKDPDLTPLEEAMKKLALFEEKAVYYGLEDVGIEGLAKAGKKAIPLGKDRDSIVNAIAKGVAQLKEAYVNKPYSLIVGEEEYVNIILSDKGYPLEKKITALIEGDIVLAKAVKGAFLVPFDSEDLELTIGQDFAIGFLDADKDKVKFFATESFTFRVLDPNIVVKFE</sequence>
<gene>
    <name evidence="5" type="ORF">E4100_01860</name>
</gene>
<dbReference type="NCBIfam" id="NF041155">
    <property type="entry name" value="encap_f1"/>
    <property type="match status" value="1"/>
</dbReference>
<comment type="subcellular location">
    <subcellularLocation>
        <location evidence="1">Encapsulin nanocompartment</location>
    </subcellularLocation>
</comment>
<dbReference type="PANTHER" id="PTHR37165">
    <property type="entry name" value="PEPTIDASE U56 FAMILY"/>
    <property type="match status" value="1"/>
</dbReference>
<accession>A0A4Z0D8X4</accession>